<evidence type="ECO:0000256" key="1">
    <source>
        <dbReference type="SAM" id="MobiDB-lite"/>
    </source>
</evidence>
<accession>A0A1C7LRC4</accession>
<reference evidence="2 3" key="1">
    <citation type="submission" date="2016-03" db="EMBL/GenBank/DDBJ databases">
        <title>Whole genome sequencing of Grifola frondosa 9006-11.</title>
        <authorList>
            <person name="Min B."/>
            <person name="Park H."/>
            <person name="Kim J.-G."/>
            <person name="Cho H."/>
            <person name="Oh Y.-L."/>
            <person name="Kong W.-S."/>
            <person name="Choi I.-G."/>
        </authorList>
    </citation>
    <scope>NUCLEOTIDE SEQUENCE [LARGE SCALE GENOMIC DNA]</scope>
    <source>
        <strain evidence="2 3">9006-11</strain>
    </source>
</reference>
<feature type="compositionally biased region" description="Polar residues" evidence="1">
    <location>
        <begin position="126"/>
        <end position="161"/>
    </location>
</feature>
<feature type="compositionally biased region" description="Low complexity" evidence="1">
    <location>
        <begin position="190"/>
        <end position="203"/>
    </location>
</feature>
<protein>
    <submittedName>
        <fullName evidence="2">Uncharacterized protein</fullName>
    </submittedName>
</protein>
<feature type="region of interest" description="Disordered" evidence="1">
    <location>
        <begin position="177"/>
        <end position="207"/>
    </location>
</feature>
<feature type="compositionally biased region" description="Basic residues" evidence="1">
    <location>
        <begin position="114"/>
        <end position="124"/>
    </location>
</feature>
<feature type="region of interest" description="Disordered" evidence="1">
    <location>
        <begin position="108"/>
        <end position="161"/>
    </location>
</feature>
<dbReference type="Proteomes" id="UP000092993">
    <property type="component" value="Unassembled WGS sequence"/>
</dbReference>
<comment type="caution">
    <text evidence="2">The sequence shown here is derived from an EMBL/GenBank/DDBJ whole genome shotgun (WGS) entry which is preliminary data.</text>
</comment>
<name>A0A1C7LRC4_GRIFR</name>
<dbReference type="OrthoDB" id="2801937at2759"/>
<proteinExistence type="predicted"/>
<keyword evidence="3" id="KW-1185">Reference proteome</keyword>
<gene>
    <name evidence="2" type="ORF">A0H81_13196</name>
</gene>
<evidence type="ECO:0000313" key="2">
    <source>
        <dbReference type="EMBL" id="OBZ66736.1"/>
    </source>
</evidence>
<sequence>MHDIPDNIDIPAWAIRKPATKATSIRDGMGLEKKYVDIFTLGLRQLITQHLDVTQTMPQQDQVRLKTYHAAAWDKFPFVARYEDAWPINRYTSSHLYETRRKIRIKQNELVHARVPRRSSRVNGRHPSTSRDNNEDTNSPAPRSVSNARSTVESTQQNACNTDTDTALYEGVEQSVNGHCSTRAHEQPESRSTASTSTANAPSLKKAGFDDVETFLAGLNLGGTRHAVER</sequence>
<dbReference type="AlphaFoldDB" id="A0A1C7LRC4"/>
<evidence type="ECO:0000313" key="3">
    <source>
        <dbReference type="Proteomes" id="UP000092993"/>
    </source>
</evidence>
<organism evidence="2 3">
    <name type="scientific">Grifola frondosa</name>
    <name type="common">Maitake</name>
    <name type="synonym">Polyporus frondosus</name>
    <dbReference type="NCBI Taxonomy" id="5627"/>
    <lineage>
        <taxon>Eukaryota</taxon>
        <taxon>Fungi</taxon>
        <taxon>Dikarya</taxon>
        <taxon>Basidiomycota</taxon>
        <taxon>Agaricomycotina</taxon>
        <taxon>Agaricomycetes</taxon>
        <taxon>Polyporales</taxon>
        <taxon>Grifolaceae</taxon>
        <taxon>Grifola</taxon>
    </lineage>
</organism>
<dbReference type="EMBL" id="LUGG01000027">
    <property type="protein sequence ID" value="OBZ66736.1"/>
    <property type="molecule type" value="Genomic_DNA"/>
</dbReference>